<dbReference type="EMBL" id="AAOE01000007">
    <property type="protein sequence ID" value="EAR09859.1"/>
    <property type="molecule type" value="Genomic_DNA"/>
</dbReference>
<reference evidence="4 5" key="1">
    <citation type="submission" date="2006-02" db="EMBL/GenBank/DDBJ databases">
        <authorList>
            <person name="Pinhassi J."/>
            <person name="Pedros-Alio C."/>
            <person name="Ferriera S."/>
            <person name="Johnson J."/>
            <person name="Kravitz S."/>
            <person name="Halpern A."/>
            <person name="Remington K."/>
            <person name="Beeson K."/>
            <person name="Tran B."/>
            <person name="Rogers Y.-H."/>
            <person name="Friedman R."/>
            <person name="Venter J.C."/>
        </authorList>
    </citation>
    <scope>NUCLEOTIDE SEQUENCE [LARGE SCALE GENOMIC DNA]</scope>
    <source>
        <strain evidence="4 5">MED297</strain>
    </source>
</reference>
<keyword evidence="5" id="KW-1185">Reference proteome</keyword>
<dbReference type="PANTHER" id="PTHR46517:SF1">
    <property type="entry name" value="FRUCTOSE-2,6-BISPHOSPHATASE TIGAR"/>
    <property type="match status" value="1"/>
</dbReference>
<dbReference type="InterPro" id="IPR029033">
    <property type="entry name" value="His_PPase_superfam"/>
</dbReference>
<sequence>MTFDRPLEQTMLQQLLLVRHAQTEENLKRRIQGQRDTPLSDTGVQQARRVAEVLRGEPINALWTSPLQRARHTAEQIQRFHNCDLTEQPDLIERHFGKFEGRPVQTLFDAEAAHSGDPQTLTIPGGESMTDLLQRVDRLWQACQHASHHHLVLVGHAGLFRPLIGRILNLSFSEWFHLPQANTCLHRFRFNEDGELTAWQLNDHEHCL</sequence>
<gene>
    <name evidence="4" type="ORF">MED297_05904</name>
</gene>
<dbReference type="GO" id="GO:0045820">
    <property type="term" value="P:negative regulation of glycolytic process"/>
    <property type="evidence" value="ECO:0007669"/>
    <property type="project" value="TreeGrafter"/>
</dbReference>
<evidence type="ECO:0000256" key="2">
    <source>
        <dbReference type="PIRSR" id="PIRSR613078-1"/>
    </source>
</evidence>
<dbReference type="SUPFAM" id="SSF53254">
    <property type="entry name" value="Phosphoglycerate mutase-like"/>
    <property type="match status" value="1"/>
</dbReference>
<accession>A4BDB5</accession>
<feature type="active site" description="Proton donor/acceptor" evidence="2">
    <location>
        <position position="93"/>
    </location>
</feature>
<dbReference type="Gene3D" id="3.40.50.1240">
    <property type="entry name" value="Phosphoglycerate mutase-like"/>
    <property type="match status" value="1"/>
</dbReference>
<evidence type="ECO:0000256" key="1">
    <source>
        <dbReference type="ARBA" id="ARBA00022801"/>
    </source>
</evidence>
<name>A4BDB5_9GAMM</name>
<dbReference type="Proteomes" id="UP000005953">
    <property type="component" value="Unassembled WGS sequence"/>
</dbReference>
<protein>
    <submittedName>
        <fullName evidence="4">Phosphoglycerate mutase</fullName>
    </submittedName>
</protein>
<dbReference type="GO" id="GO:0043456">
    <property type="term" value="P:regulation of pentose-phosphate shunt"/>
    <property type="evidence" value="ECO:0007669"/>
    <property type="project" value="TreeGrafter"/>
</dbReference>
<organism evidence="4 5">
    <name type="scientific">Reinekea blandensis MED297</name>
    <dbReference type="NCBI Taxonomy" id="314283"/>
    <lineage>
        <taxon>Bacteria</taxon>
        <taxon>Pseudomonadati</taxon>
        <taxon>Pseudomonadota</taxon>
        <taxon>Gammaproteobacteria</taxon>
        <taxon>Oceanospirillales</taxon>
        <taxon>Saccharospirillaceae</taxon>
        <taxon>Reinekea</taxon>
    </lineage>
</organism>
<dbReference type="InterPro" id="IPR051695">
    <property type="entry name" value="Phosphoglycerate_Mutase"/>
</dbReference>
<dbReference type="GO" id="GO:0004331">
    <property type="term" value="F:fructose-2,6-bisphosphate 2-phosphatase activity"/>
    <property type="evidence" value="ECO:0007669"/>
    <property type="project" value="TreeGrafter"/>
</dbReference>
<dbReference type="CDD" id="cd07067">
    <property type="entry name" value="HP_PGM_like"/>
    <property type="match status" value="1"/>
</dbReference>
<dbReference type="InterPro" id="IPR013078">
    <property type="entry name" value="His_Pase_superF_clade-1"/>
</dbReference>
<feature type="binding site" evidence="3">
    <location>
        <begin position="19"/>
        <end position="26"/>
    </location>
    <ligand>
        <name>substrate</name>
    </ligand>
</feature>
<evidence type="ECO:0000313" key="5">
    <source>
        <dbReference type="Proteomes" id="UP000005953"/>
    </source>
</evidence>
<proteinExistence type="predicted"/>
<dbReference type="AlphaFoldDB" id="A4BDB5"/>
<feature type="active site" description="Tele-phosphohistidine intermediate" evidence="2">
    <location>
        <position position="20"/>
    </location>
</feature>
<dbReference type="STRING" id="314283.MED297_05904"/>
<dbReference type="GO" id="GO:0005829">
    <property type="term" value="C:cytosol"/>
    <property type="evidence" value="ECO:0007669"/>
    <property type="project" value="TreeGrafter"/>
</dbReference>
<evidence type="ECO:0000313" key="4">
    <source>
        <dbReference type="EMBL" id="EAR09859.1"/>
    </source>
</evidence>
<feature type="binding site" evidence="3">
    <location>
        <position position="69"/>
    </location>
    <ligand>
        <name>substrate</name>
    </ligand>
</feature>
<evidence type="ECO:0000256" key="3">
    <source>
        <dbReference type="PIRSR" id="PIRSR613078-2"/>
    </source>
</evidence>
<comment type="caution">
    <text evidence="4">The sequence shown here is derived from an EMBL/GenBank/DDBJ whole genome shotgun (WGS) entry which is preliminary data.</text>
</comment>
<dbReference type="Pfam" id="PF00300">
    <property type="entry name" value="His_Phos_1"/>
    <property type="match status" value="1"/>
</dbReference>
<dbReference type="PANTHER" id="PTHR46517">
    <property type="entry name" value="FRUCTOSE-2,6-BISPHOSPHATASE TIGAR"/>
    <property type="match status" value="1"/>
</dbReference>
<keyword evidence="1" id="KW-0378">Hydrolase</keyword>
<dbReference type="SMART" id="SM00855">
    <property type="entry name" value="PGAM"/>
    <property type="match status" value="1"/>
</dbReference>
<dbReference type="HOGENOM" id="CLU_033323_9_5_6"/>